<dbReference type="HAMAP" id="MF_03044">
    <property type="entry name" value="BMT2"/>
    <property type="match status" value="1"/>
</dbReference>
<evidence type="ECO:0000313" key="6">
    <source>
        <dbReference type="Proteomes" id="UP001140217"/>
    </source>
</evidence>
<comment type="caution">
    <text evidence="5">The sequence shown here is derived from an EMBL/GenBank/DDBJ whole genome shotgun (WGS) entry which is preliminary data.</text>
</comment>
<dbReference type="PANTHER" id="PTHR21008">
    <property type="entry name" value="S-ADENOSYLMETHIONINE SENSOR UPSTREAM OF MTORC1-RELATED"/>
    <property type="match status" value="1"/>
</dbReference>
<dbReference type="AlphaFoldDB" id="A0A9W8HB65"/>
<protein>
    <recommendedName>
        <fullName evidence="4">25S rRNA adenine-N(1) methyltransferase</fullName>
        <ecNumber evidence="4">2.1.1.-</ecNumber>
    </recommendedName>
</protein>
<comment type="function">
    <text evidence="4">S-adenosyl-L-methionine-dependent methyltransferase that specifically methylates the N(1) position of an adenine present in helix 65 in 25S rRNA.</text>
</comment>
<dbReference type="InterPro" id="IPR021867">
    <property type="entry name" value="Bmt2/SAMTOR"/>
</dbReference>
<gene>
    <name evidence="5" type="primary">BMT2</name>
    <name evidence="5" type="ORF">H4R18_002665</name>
</gene>
<keyword evidence="1 4" id="KW-0489">Methyltransferase</keyword>
<comment type="similarity">
    <text evidence="4">Belongs to the BMT2 family.</text>
</comment>
<evidence type="ECO:0000256" key="3">
    <source>
        <dbReference type="ARBA" id="ARBA00022691"/>
    </source>
</evidence>
<dbReference type="PANTHER" id="PTHR21008:SF1">
    <property type="entry name" value="25S RRNA (ADENINE(2142)-N(1))-METHYLTRANSFERASE"/>
    <property type="match status" value="1"/>
</dbReference>
<accession>A0A9W8HB65</accession>
<evidence type="ECO:0000256" key="1">
    <source>
        <dbReference type="ARBA" id="ARBA00022603"/>
    </source>
</evidence>
<feature type="binding site" evidence="4">
    <location>
        <position position="175"/>
    </location>
    <ligand>
        <name>S-adenosyl-L-methionine</name>
        <dbReference type="ChEBI" id="CHEBI:59789"/>
    </ligand>
</feature>
<dbReference type="Pfam" id="PF11968">
    <property type="entry name" value="Bmt2"/>
    <property type="match status" value="1"/>
</dbReference>
<name>A0A9W8HB65_9FUNG</name>
<keyword evidence="6" id="KW-1185">Reference proteome</keyword>
<organism evidence="5 6">
    <name type="scientific">Coemansia javaensis</name>
    <dbReference type="NCBI Taxonomy" id="2761396"/>
    <lineage>
        <taxon>Eukaryota</taxon>
        <taxon>Fungi</taxon>
        <taxon>Fungi incertae sedis</taxon>
        <taxon>Zoopagomycota</taxon>
        <taxon>Kickxellomycotina</taxon>
        <taxon>Kickxellomycetes</taxon>
        <taxon>Kickxellales</taxon>
        <taxon>Kickxellaceae</taxon>
        <taxon>Coemansia</taxon>
    </lineage>
</organism>
<dbReference type="EC" id="2.1.1.-" evidence="4"/>
<feature type="binding site" evidence="4">
    <location>
        <position position="155"/>
    </location>
    <ligand>
        <name>S-adenosyl-L-methionine</name>
        <dbReference type="ChEBI" id="CHEBI:59789"/>
    </ligand>
</feature>
<proteinExistence type="inferred from homology"/>
<dbReference type="SUPFAM" id="SSF53335">
    <property type="entry name" value="S-adenosyl-L-methionine-dependent methyltransferases"/>
    <property type="match status" value="1"/>
</dbReference>
<dbReference type="Proteomes" id="UP001140217">
    <property type="component" value="Unassembled WGS sequence"/>
</dbReference>
<comment type="subcellular location">
    <subcellularLocation>
        <location evidence="4">Nucleus</location>
        <location evidence="4">Nucleolus</location>
    </subcellularLocation>
</comment>
<evidence type="ECO:0000313" key="5">
    <source>
        <dbReference type="EMBL" id="KAJ2781804.1"/>
    </source>
</evidence>
<dbReference type="InterPro" id="IPR029063">
    <property type="entry name" value="SAM-dependent_MTases_sf"/>
</dbReference>
<keyword evidence="2 4" id="KW-0808">Transferase</keyword>
<dbReference type="GO" id="GO:0016433">
    <property type="term" value="F:rRNA (adenine) methyltransferase activity"/>
    <property type="evidence" value="ECO:0007669"/>
    <property type="project" value="UniProtKB-UniRule"/>
</dbReference>
<keyword evidence="3 4" id="KW-0949">S-adenosyl-L-methionine</keyword>
<dbReference type="Gene3D" id="3.40.50.150">
    <property type="entry name" value="Vaccinia Virus protein VP39"/>
    <property type="match status" value="1"/>
</dbReference>
<sequence>MPRAKGRGRRRARPVTAQGAREAAPVVLPPIHVAGRAKVVVSAAALDGVARERLGGAAADTQRRISRFHTLTKEHSKLAAQQARAGSAAEAAALEPQIAAVSREMARLGGLDWYQRASLLGQSRRRGGDTSRWLVPRLRELRLDAQGPLRLLDVGALSCLNYARERAWIHATPIDLHAQEPGIHEHDFFDIAIGAGSASPLFRAPFDVVCLSLVVNFVGDPAKRGAMLRHAARLLVPGGHLFLVLPRPCIDNSRYLDAARLLAIMRHLGFEQRHAHYTAKLAYHLYRLDAAAPGAPAEEAGEPRFKKKLLPGAGPGMNNFSIVA</sequence>
<evidence type="ECO:0000256" key="2">
    <source>
        <dbReference type="ARBA" id="ARBA00022679"/>
    </source>
</evidence>
<dbReference type="OrthoDB" id="5954793at2759"/>
<keyword evidence="4" id="KW-0539">Nucleus</keyword>
<dbReference type="EMBL" id="JANBUL010000092">
    <property type="protein sequence ID" value="KAJ2781804.1"/>
    <property type="molecule type" value="Genomic_DNA"/>
</dbReference>
<reference evidence="5" key="1">
    <citation type="submission" date="2022-07" db="EMBL/GenBank/DDBJ databases">
        <title>Phylogenomic reconstructions and comparative analyses of Kickxellomycotina fungi.</title>
        <authorList>
            <person name="Reynolds N.K."/>
            <person name="Stajich J.E."/>
            <person name="Barry K."/>
            <person name="Grigoriev I.V."/>
            <person name="Crous P."/>
            <person name="Smith M.E."/>
        </authorList>
    </citation>
    <scope>NUCLEOTIDE SEQUENCE</scope>
    <source>
        <strain evidence="5">NBRC 105414</strain>
    </source>
</reference>
<dbReference type="GO" id="GO:0005730">
    <property type="term" value="C:nucleolus"/>
    <property type="evidence" value="ECO:0007669"/>
    <property type="project" value="UniProtKB-SubCell"/>
</dbReference>
<evidence type="ECO:0000256" key="4">
    <source>
        <dbReference type="HAMAP-Rule" id="MF_03044"/>
    </source>
</evidence>